<evidence type="ECO:0000313" key="2">
    <source>
        <dbReference type="EMBL" id="SFQ44247.1"/>
    </source>
</evidence>
<dbReference type="Proteomes" id="UP000183413">
    <property type="component" value="Unassembled WGS sequence"/>
</dbReference>
<sequence length="302" mass="32777">MARACASPRRLRHWQVAGCFPTRWPCGRHHGMTRLLLNGWWDGRARPWLAAWAKPVISGISCIGDSPNLAARVVGPPEEREHYSLSSWPIRAWVVGRRSGGLAVVGTRRPVAGGECRFQQLWPGHEVAVRPADRKTILHPRVGRLLRTARPCSWSTSVSSCWCSSLWAFAEEVSPNAAHCSVAPGGSAAPVNRGYGCRCAFTPTIKSWPRRRHSRSPSYRFAAGTEASRGGGVERVGVGAAASVRFSGTGDGFVKIGLSCRTRGPRRCGVPQSRGQDRPRRGGRIGGSRRHGGREPGGPVWA</sequence>
<keyword evidence="3" id="KW-1185">Reference proteome</keyword>
<gene>
    <name evidence="2" type="ORF">SAMN04489713_13331</name>
</gene>
<evidence type="ECO:0000256" key="1">
    <source>
        <dbReference type="SAM" id="MobiDB-lite"/>
    </source>
</evidence>
<organism evidence="2 3">
    <name type="scientific">Actinomadura madurae</name>
    <dbReference type="NCBI Taxonomy" id="1993"/>
    <lineage>
        <taxon>Bacteria</taxon>
        <taxon>Bacillati</taxon>
        <taxon>Actinomycetota</taxon>
        <taxon>Actinomycetes</taxon>
        <taxon>Streptosporangiales</taxon>
        <taxon>Thermomonosporaceae</taxon>
        <taxon>Actinomadura</taxon>
    </lineage>
</organism>
<protein>
    <submittedName>
        <fullName evidence="2">Uncharacterized protein</fullName>
    </submittedName>
</protein>
<proteinExistence type="predicted"/>
<dbReference type="STRING" id="1993.SAMN04489713_13331"/>
<feature type="compositionally biased region" description="Basic residues" evidence="1">
    <location>
        <begin position="281"/>
        <end position="292"/>
    </location>
</feature>
<reference evidence="2 3" key="1">
    <citation type="submission" date="2016-10" db="EMBL/GenBank/DDBJ databases">
        <authorList>
            <person name="de Groot N.N."/>
        </authorList>
    </citation>
    <scope>NUCLEOTIDE SEQUENCE [LARGE SCALE GENOMIC DNA]</scope>
    <source>
        <strain evidence="2 3">DSM 43067</strain>
    </source>
</reference>
<name>A0A1I5YK49_9ACTN</name>
<dbReference type="EMBL" id="FOVH01000033">
    <property type="protein sequence ID" value="SFQ44247.1"/>
    <property type="molecule type" value="Genomic_DNA"/>
</dbReference>
<dbReference type="InParanoid" id="A0A1I5YK49"/>
<feature type="region of interest" description="Disordered" evidence="1">
    <location>
        <begin position="264"/>
        <end position="302"/>
    </location>
</feature>
<accession>A0A1I5YK49</accession>
<dbReference type="AlphaFoldDB" id="A0A1I5YK49"/>
<evidence type="ECO:0000313" key="3">
    <source>
        <dbReference type="Proteomes" id="UP000183413"/>
    </source>
</evidence>